<feature type="transmembrane region" description="Helical" evidence="1">
    <location>
        <begin position="508"/>
        <end position="530"/>
    </location>
</feature>
<proteinExistence type="predicted"/>
<dbReference type="EMBL" id="JAJVCZ030000006">
    <property type="protein sequence ID" value="KAL0258915.1"/>
    <property type="molecule type" value="Genomic_DNA"/>
</dbReference>
<feature type="domain" description="DUF6536" evidence="2">
    <location>
        <begin position="47"/>
        <end position="201"/>
    </location>
</feature>
<protein>
    <recommendedName>
        <fullName evidence="2">DUF6536 domain-containing protein</fullName>
    </recommendedName>
</protein>
<feature type="transmembrane region" description="Helical" evidence="1">
    <location>
        <begin position="636"/>
        <end position="660"/>
    </location>
</feature>
<name>A0ABR3CFF0_9PEZI</name>
<dbReference type="Proteomes" id="UP001430584">
    <property type="component" value="Unassembled WGS sequence"/>
</dbReference>
<keyword evidence="1" id="KW-0472">Membrane</keyword>
<gene>
    <name evidence="3" type="ORF">SLS55_006419</name>
</gene>
<evidence type="ECO:0000259" key="2">
    <source>
        <dbReference type="Pfam" id="PF20163"/>
    </source>
</evidence>
<keyword evidence="4" id="KW-1185">Reference proteome</keyword>
<dbReference type="Pfam" id="PF20163">
    <property type="entry name" value="DUF6536"/>
    <property type="match status" value="1"/>
</dbReference>
<reference evidence="3 4" key="1">
    <citation type="submission" date="2024-02" db="EMBL/GenBank/DDBJ databases">
        <title>De novo assembly and annotation of 12 fungi associated with fruit tree decline syndrome in Ontario, Canada.</title>
        <authorList>
            <person name="Sulman M."/>
            <person name="Ellouze W."/>
            <person name="Ilyukhin E."/>
        </authorList>
    </citation>
    <scope>NUCLEOTIDE SEQUENCE [LARGE SCALE GENOMIC DNA]</scope>
    <source>
        <strain evidence="3 4">FDS-637</strain>
    </source>
</reference>
<sequence length="773" mass="85962">MHEPLLSHSSTTHGYQRPPEGLVPMALQDEIPSNFIAKLKPSFPKGWRFGATLAVIMSSCVLTINVTVAIFAWVWTRHRGSRSSIGSIYSGKCTTVGNLGLVVHLGINIVSTLLLGASNYCMQIMCAPNRNDIDRAHEKGAWLDIGVQSISNLRHIKKTKLYAWLILGLSSVPLHLIYNSTFFTSLGINAYDVYFATPGFEKGEPYEKYLFPDEHYTSYDDTYYLYEDYYSSYRSLSYFTNPSLIQEKAQYFEHLSNADCMKRYGEDFVSDRRNLILVVAENSSRTMSWTNTDVGGIGGPGEHNDVDHTERCNSTSFSAKLSTIPLGYMDLACLHNTSLLAVGSYANRVIATSGINRPDAYYWVCSHDRYSRTDMCSSHLSDLEADEESWNVYGMPIEYCLSERVEPQCSFNVSLNLLTVVIIFNLIKVSCIALVVLRIKYKPLITVGDAVATFIEEPDDTTRGHCLINRGMVVGQHWNKRRDALISTPDTYKLEHVRWYKAASKRRWLSSFFTITVGVGAILTLLAYAISDLRRRGDSDLKYLWELGLGKIHSATLIQGWAIPTTGDSAITGTVLIANLPQALLSFIYLMLNGLCTNMLLAFEWSKFSTARRTLRVSEPRGAQRSTYFLQIPYRYGIPLTVLSSLLHWLVSQSIFLAKVDGLDPLGGRTPVGNVTTCGYSPFGMIFTTMGGLLLVIFAVTLGFRKLKPGMPLAGSCSIAISAACHVPEGTSELEPLMWGEVPKHPDDVHAGVGHCSFANECVDKPLSGILYA</sequence>
<dbReference type="RefSeq" id="XP_066631944.1">
    <property type="nucleotide sequence ID" value="XM_066777849.1"/>
</dbReference>
<keyword evidence="1" id="KW-1133">Transmembrane helix</keyword>
<feature type="transmembrane region" description="Helical" evidence="1">
    <location>
        <begin position="583"/>
        <end position="603"/>
    </location>
</feature>
<dbReference type="PANTHER" id="PTHR35395">
    <property type="entry name" value="DUF6536 DOMAIN-CONTAINING PROTEIN"/>
    <property type="match status" value="1"/>
</dbReference>
<organism evidence="3 4">
    <name type="scientific">Diplodia seriata</name>
    <dbReference type="NCBI Taxonomy" id="420778"/>
    <lineage>
        <taxon>Eukaryota</taxon>
        <taxon>Fungi</taxon>
        <taxon>Dikarya</taxon>
        <taxon>Ascomycota</taxon>
        <taxon>Pezizomycotina</taxon>
        <taxon>Dothideomycetes</taxon>
        <taxon>Dothideomycetes incertae sedis</taxon>
        <taxon>Botryosphaeriales</taxon>
        <taxon>Botryosphaeriaceae</taxon>
        <taxon>Diplodia</taxon>
    </lineage>
</organism>
<evidence type="ECO:0000256" key="1">
    <source>
        <dbReference type="SAM" id="Phobius"/>
    </source>
</evidence>
<comment type="caution">
    <text evidence="3">The sequence shown here is derived from an EMBL/GenBank/DDBJ whole genome shotgun (WGS) entry which is preliminary data.</text>
</comment>
<dbReference type="PANTHER" id="PTHR35395:SF1">
    <property type="entry name" value="DUF6536 DOMAIN-CONTAINING PROTEIN"/>
    <property type="match status" value="1"/>
</dbReference>
<evidence type="ECO:0000313" key="3">
    <source>
        <dbReference type="EMBL" id="KAL0258915.1"/>
    </source>
</evidence>
<dbReference type="InterPro" id="IPR046623">
    <property type="entry name" value="DUF6536"/>
</dbReference>
<feature type="transmembrane region" description="Helical" evidence="1">
    <location>
        <begin position="49"/>
        <end position="75"/>
    </location>
</feature>
<evidence type="ECO:0000313" key="4">
    <source>
        <dbReference type="Proteomes" id="UP001430584"/>
    </source>
</evidence>
<accession>A0ABR3CFF0</accession>
<feature type="transmembrane region" description="Helical" evidence="1">
    <location>
        <begin position="680"/>
        <end position="704"/>
    </location>
</feature>
<feature type="transmembrane region" description="Helical" evidence="1">
    <location>
        <begin position="417"/>
        <end position="437"/>
    </location>
</feature>
<dbReference type="GeneID" id="92010504"/>
<keyword evidence="1" id="KW-0812">Transmembrane</keyword>